<dbReference type="PANTHER" id="PTHR30419:SF2">
    <property type="entry name" value="LYSR FAMILY TRANSCRIPTIONAL REGULATOR"/>
    <property type="match status" value="1"/>
</dbReference>
<evidence type="ECO:0000256" key="1">
    <source>
        <dbReference type="ARBA" id="ARBA00009437"/>
    </source>
</evidence>
<proteinExistence type="inferred from homology"/>
<name>A0A9Q3ZCD4_9GAMM</name>
<reference evidence="6" key="1">
    <citation type="submission" date="2022-01" db="EMBL/GenBank/DDBJ databases">
        <authorList>
            <person name="Karlyshev A.V."/>
            <person name="Jaspars M."/>
        </authorList>
    </citation>
    <scope>NUCLEOTIDE SEQUENCE</scope>
    <source>
        <strain evidence="6">AGSA3-2</strain>
    </source>
</reference>
<dbReference type="Gene3D" id="3.40.190.290">
    <property type="match status" value="1"/>
</dbReference>
<dbReference type="InterPro" id="IPR000847">
    <property type="entry name" value="LysR_HTH_N"/>
</dbReference>
<dbReference type="GO" id="GO:0005829">
    <property type="term" value="C:cytosol"/>
    <property type="evidence" value="ECO:0007669"/>
    <property type="project" value="TreeGrafter"/>
</dbReference>
<gene>
    <name evidence="6" type="ORF">LZG35_06310</name>
</gene>
<evidence type="ECO:0000259" key="5">
    <source>
        <dbReference type="PROSITE" id="PS50931"/>
    </source>
</evidence>
<dbReference type="InterPro" id="IPR036388">
    <property type="entry name" value="WH-like_DNA-bd_sf"/>
</dbReference>
<keyword evidence="7" id="KW-1185">Reference proteome</keyword>
<sequence>MSTRLRVHSPAVVYFDAVRRAGSIREAARRLFVASSAVNRQILKLEDEVGTPLFERLPGGLRLTTAGEIFARHALVVLQDAERARSELDALKGLRTGHVEIATVEGVTSDFMPTIIERAREHFPKVTLGVVTLGSRDIPEAVTSGAADLGMAFTLQRSTGLRQIMVGRFRLGALVPAEHPLAKRHEVSFATCAEYPLILAKTDLSVYHLLKPAIERAGVGDKGVVQSNSVELGKELARRGVGVTFQTRIGLEAELAAGTLRHIPLNDNGPVFSDLGIYARTGRSLPVAADAVARLLADELAERELREANDIGEPLTD</sequence>
<evidence type="ECO:0000313" key="6">
    <source>
        <dbReference type="EMBL" id="MCE7508245.1"/>
    </source>
</evidence>
<dbReference type="PROSITE" id="PS50931">
    <property type="entry name" value="HTH_LYSR"/>
    <property type="match status" value="1"/>
</dbReference>
<dbReference type="EMBL" id="JAJVKT010000006">
    <property type="protein sequence ID" value="MCE7508245.1"/>
    <property type="molecule type" value="Genomic_DNA"/>
</dbReference>
<dbReference type="InterPro" id="IPR036390">
    <property type="entry name" value="WH_DNA-bd_sf"/>
</dbReference>
<dbReference type="InterPro" id="IPR050950">
    <property type="entry name" value="HTH-type_LysR_regulators"/>
</dbReference>
<evidence type="ECO:0000256" key="4">
    <source>
        <dbReference type="ARBA" id="ARBA00023163"/>
    </source>
</evidence>
<dbReference type="Proteomes" id="UP001107961">
    <property type="component" value="Unassembled WGS sequence"/>
</dbReference>
<evidence type="ECO:0000256" key="2">
    <source>
        <dbReference type="ARBA" id="ARBA00023015"/>
    </source>
</evidence>
<comment type="caution">
    <text evidence="6">The sequence shown here is derived from an EMBL/GenBank/DDBJ whole genome shotgun (WGS) entry which is preliminary data.</text>
</comment>
<dbReference type="KEGG" id="axe:P40_19070"/>
<keyword evidence="2" id="KW-0805">Transcription regulation</keyword>
<dbReference type="PANTHER" id="PTHR30419">
    <property type="entry name" value="HTH-TYPE TRANSCRIPTIONAL REGULATOR YBHD"/>
    <property type="match status" value="1"/>
</dbReference>
<keyword evidence="3" id="KW-0238">DNA-binding</keyword>
<dbReference type="RefSeq" id="WP_080531613.1">
    <property type="nucleotide sequence ID" value="NZ_CP012331.1"/>
</dbReference>
<dbReference type="Pfam" id="PF00126">
    <property type="entry name" value="HTH_1"/>
    <property type="match status" value="1"/>
</dbReference>
<dbReference type="InterPro" id="IPR005119">
    <property type="entry name" value="LysR_subst-bd"/>
</dbReference>
<dbReference type="AlphaFoldDB" id="A0A9Q3ZCD4"/>
<dbReference type="Gene3D" id="1.10.10.10">
    <property type="entry name" value="Winged helix-like DNA-binding domain superfamily/Winged helix DNA-binding domain"/>
    <property type="match status" value="1"/>
</dbReference>
<dbReference type="Pfam" id="PF03466">
    <property type="entry name" value="LysR_substrate"/>
    <property type="match status" value="1"/>
</dbReference>
<organism evidence="6 7">
    <name type="scientific">Alloalcanivorax xenomutans</name>
    <dbReference type="NCBI Taxonomy" id="1094342"/>
    <lineage>
        <taxon>Bacteria</taxon>
        <taxon>Pseudomonadati</taxon>
        <taxon>Pseudomonadota</taxon>
        <taxon>Gammaproteobacteria</taxon>
        <taxon>Oceanospirillales</taxon>
        <taxon>Alcanivoracaceae</taxon>
        <taxon>Alloalcanivorax</taxon>
    </lineage>
</organism>
<comment type="similarity">
    <text evidence="1">Belongs to the LysR transcriptional regulatory family.</text>
</comment>
<keyword evidence="4" id="KW-0804">Transcription</keyword>
<dbReference type="GO" id="GO:0003677">
    <property type="term" value="F:DNA binding"/>
    <property type="evidence" value="ECO:0007669"/>
    <property type="project" value="UniProtKB-KW"/>
</dbReference>
<dbReference type="SUPFAM" id="SSF53850">
    <property type="entry name" value="Periplasmic binding protein-like II"/>
    <property type="match status" value="1"/>
</dbReference>
<evidence type="ECO:0000256" key="3">
    <source>
        <dbReference type="ARBA" id="ARBA00023125"/>
    </source>
</evidence>
<dbReference type="GO" id="GO:0003700">
    <property type="term" value="F:DNA-binding transcription factor activity"/>
    <property type="evidence" value="ECO:0007669"/>
    <property type="project" value="InterPro"/>
</dbReference>
<evidence type="ECO:0000313" key="7">
    <source>
        <dbReference type="Proteomes" id="UP001107961"/>
    </source>
</evidence>
<dbReference type="SUPFAM" id="SSF46785">
    <property type="entry name" value="Winged helix' DNA-binding domain"/>
    <property type="match status" value="1"/>
</dbReference>
<protein>
    <submittedName>
        <fullName evidence="6">LysR family transcriptional regulator</fullName>
    </submittedName>
</protein>
<accession>A0A9Q3ZCD4</accession>
<feature type="domain" description="HTH lysR-type" evidence="5">
    <location>
        <begin position="13"/>
        <end position="64"/>
    </location>
</feature>